<dbReference type="SUPFAM" id="SSF56059">
    <property type="entry name" value="Glutathione synthetase ATP-binding domain-like"/>
    <property type="match status" value="1"/>
</dbReference>
<dbReference type="GO" id="GO:0008360">
    <property type="term" value="P:regulation of cell shape"/>
    <property type="evidence" value="ECO:0007669"/>
    <property type="project" value="UniProtKB-KW"/>
</dbReference>
<evidence type="ECO:0000256" key="15">
    <source>
        <dbReference type="PIRSR" id="PIRSR039102-3"/>
    </source>
</evidence>
<dbReference type="GO" id="GO:0008716">
    <property type="term" value="F:D-alanine-D-alanine ligase activity"/>
    <property type="evidence" value="ECO:0007669"/>
    <property type="project" value="UniProtKB-UniRule"/>
</dbReference>
<dbReference type="InterPro" id="IPR005905">
    <property type="entry name" value="D_ala_D_ala"/>
</dbReference>
<evidence type="ECO:0000256" key="8">
    <source>
        <dbReference type="ARBA" id="ARBA00022840"/>
    </source>
</evidence>
<evidence type="ECO:0000256" key="14">
    <source>
        <dbReference type="PIRSR" id="PIRSR039102-1"/>
    </source>
</evidence>
<dbReference type="GO" id="GO:0071555">
    <property type="term" value="P:cell wall organization"/>
    <property type="evidence" value="ECO:0007669"/>
    <property type="project" value="UniProtKB-KW"/>
</dbReference>
<dbReference type="Pfam" id="PF07478">
    <property type="entry name" value="Dala_Dala_lig_C"/>
    <property type="match status" value="1"/>
</dbReference>
<feature type="binding site" evidence="15">
    <location>
        <position position="273"/>
    </location>
    <ligand>
        <name>Mg(2+)</name>
        <dbReference type="ChEBI" id="CHEBI:18420"/>
        <label>1</label>
    </ligand>
</feature>
<keyword evidence="15" id="KW-0479">Metal-binding</keyword>
<dbReference type="NCBIfam" id="TIGR01205">
    <property type="entry name" value="D_ala_D_alaTIGR"/>
    <property type="match status" value="1"/>
</dbReference>
<dbReference type="SUPFAM" id="SSF52440">
    <property type="entry name" value="PreATP-grasp domain"/>
    <property type="match status" value="1"/>
</dbReference>
<dbReference type="EMBL" id="JACNJZ010000119">
    <property type="protein sequence ID" value="MBC8317963.1"/>
    <property type="molecule type" value="Genomic_DNA"/>
</dbReference>
<evidence type="ECO:0000256" key="6">
    <source>
        <dbReference type="ARBA" id="ARBA00022598"/>
    </source>
</evidence>
<name>A0A8J6TFX7_9BACT</name>
<evidence type="ECO:0000256" key="9">
    <source>
        <dbReference type="ARBA" id="ARBA00022960"/>
    </source>
</evidence>
<feature type="active site" evidence="14">
    <location>
        <position position="17"/>
    </location>
</feature>
<evidence type="ECO:0000256" key="13">
    <source>
        <dbReference type="HAMAP-Rule" id="MF_00047"/>
    </source>
</evidence>
<evidence type="ECO:0000256" key="7">
    <source>
        <dbReference type="ARBA" id="ARBA00022741"/>
    </source>
</evidence>
<dbReference type="Gene3D" id="3.40.50.20">
    <property type="match status" value="1"/>
</dbReference>
<dbReference type="UniPathway" id="UPA00219"/>
<dbReference type="PROSITE" id="PS00843">
    <property type="entry name" value="DALA_DALA_LIGASE_1"/>
    <property type="match status" value="1"/>
</dbReference>
<dbReference type="PROSITE" id="PS00844">
    <property type="entry name" value="DALA_DALA_LIGASE_2"/>
    <property type="match status" value="1"/>
</dbReference>
<dbReference type="AlphaFoldDB" id="A0A8J6TFX7"/>
<evidence type="ECO:0000256" key="1">
    <source>
        <dbReference type="ARBA" id="ARBA00001936"/>
    </source>
</evidence>
<dbReference type="PIRSF" id="PIRSF039102">
    <property type="entry name" value="Ddl/VanB"/>
    <property type="match status" value="1"/>
</dbReference>
<keyword evidence="7 16" id="KW-0547">Nucleotide-binding</keyword>
<dbReference type="HAMAP" id="MF_00047">
    <property type="entry name" value="Dala_Dala_lig"/>
    <property type="match status" value="1"/>
</dbReference>
<keyword evidence="15" id="KW-0464">Manganese</keyword>
<comment type="subcellular location">
    <subcellularLocation>
        <location evidence="2 13">Cytoplasm</location>
    </subcellularLocation>
</comment>
<proteinExistence type="inferred from homology"/>
<evidence type="ECO:0000256" key="12">
    <source>
        <dbReference type="ARBA" id="ARBA00047614"/>
    </source>
</evidence>
<dbReference type="PANTHER" id="PTHR23132">
    <property type="entry name" value="D-ALANINE--D-ALANINE LIGASE"/>
    <property type="match status" value="1"/>
</dbReference>
<evidence type="ECO:0000313" key="18">
    <source>
        <dbReference type="EMBL" id="MBC8317963.1"/>
    </source>
</evidence>
<comment type="cofactor">
    <cofactor evidence="15">
        <name>Mg(2+)</name>
        <dbReference type="ChEBI" id="CHEBI:18420"/>
    </cofactor>
    <cofactor evidence="15">
        <name>Mn(2+)</name>
        <dbReference type="ChEBI" id="CHEBI:29035"/>
    </cofactor>
    <text evidence="15">Binds 2 magnesium or manganese ions per subunit.</text>
</comment>
<dbReference type="Gene3D" id="3.30.1490.20">
    <property type="entry name" value="ATP-grasp fold, A domain"/>
    <property type="match status" value="1"/>
</dbReference>
<comment type="caution">
    <text evidence="18">The sequence shown here is derived from an EMBL/GenBank/DDBJ whole genome shotgun (WGS) entry which is preliminary data.</text>
</comment>
<feature type="binding site" evidence="15">
    <location>
        <position position="260"/>
    </location>
    <ligand>
        <name>Mg(2+)</name>
        <dbReference type="ChEBI" id="CHEBI:18420"/>
        <label>1</label>
    </ligand>
</feature>
<dbReference type="InterPro" id="IPR016185">
    <property type="entry name" value="PreATP-grasp_dom_sf"/>
</dbReference>
<keyword evidence="5 13" id="KW-0963">Cytoplasm</keyword>
<evidence type="ECO:0000256" key="4">
    <source>
        <dbReference type="ARBA" id="ARBA00012216"/>
    </source>
</evidence>
<evidence type="ECO:0000256" key="3">
    <source>
        <dbReference type="ARBA" id="ARBA00010871"/>
    </source>
</evidence>
<keyword evidence="9 13" id="KW-0133">Cell shape</keyword>
<dbReference type="NCBIfam" id="NF002378">
    <property type="entry name" value="PRK01372.1"/>
    <property type="match status" value="1"/>
</dbReference>
<comment type="similarity">
    <text evidence="3 13">Belongs to the D-alanine--D-alanine ligase family.</text>
</comment>
<evidence type="ECO:0000256" key="10">
    <source>
        <dbReference type="ARBA" id="ARBA00022984"/>
    </source>
</evidence>
<dbReference type="Proteomes" id="UP000614424">
    <property type="component" value="Unassembled WGS sequence"/>
</dbReference>
<dbReference type="InterPro" id="IPR011761">
    <property type="entry name" value="ATP-grasp"/>
</dbReference>
<feature type="binding site" evidence="15">
    <location>
        <position position="275"/>
    </location>
    <ligand>
        <name>Mg(2+)</name>
        <dbReference type="ChEBI" id="CHEBI:18420"/>
        <label>2</label>
    </ligand>
</feature>
<gene>
    <name evidence="13" type="primary">ddl</name>
    <name evidence="18" type="ORF">H8E41_08650</name>
</gene>
<keyword evidence="11 13" id="KW-0961">Cell wall biogenesis/degradation</keyword>
<protein>
    <recommendedName>
        <fullName evidence="4 13">D-alanine--D-alanine ligase</fullName>
        <ecNumber evidence="4 13">6.3.2.4</ecNumber>
    </recommendedName>
    <alternativeName>
        <fullName evidence="13">D-Ala-D-Ala ligase</fullName>
    </alternativeName>
    <alternativeName>
        <fullName evidence="13">D-alanylalanine synthetase</fullName>
    </alternativeName>
</protein>
<comment type="cofactor">
    <cofactor evidence="1">
        <name>Mn(2+)</name>
        <dbReference type="ChEBI" id="CHEBI:29035"/>
    </cofactor>
</comment>
<dbReference type="InterPro" id="IPR000291">
    <property type="entry name" value="D-Ala_lig_Van_CS"/>
</dbReference>
<comment type="catalytic activity">
    <reaction evidence="12 13">
        <text>2 D-alanine + ATP = D-alanyl-D-alanine + ADP + phosphate + H(+)</text>
        <dbReference type="Rhea" id="RHEA:11224"/>
        <dbReference type="ChEBI" id="CHEBI:15378"/>
        <dbReference type="ChEBI" id="CHEBI:30616"/>
        <dbReference type="ChEBI" id="CHEBI:43474"/>
        <dbReference type="ChEBI" id="CHEBI:57416"/>
        <dbReference type="ChEBI" id="CHEBI:57822"/>
        <dbReference type="ChEBI" id="CHEBI:456216"/>
        <dbReference type="EC" id="6.3.2.4"/>
    </reaction>
</comment>
<reference evidence="18 19" key="1">
    <citation type="submission" date="2020-08" db="EMBL/GenBank/DDBJ databases">
        <title>Bridging the membrane lipid divide: bacteria of the FCB group superphylum have the potential to synthesize archaeal ether lipids.</title>
        <authorList>
            <person name="Villanueva L."/>
            <person name="Von Meijenfeldt F.A.B."/>
            <person name="Westbye A.B."/>
            <person name="Yadav S."/>
            <person name="Hopmans E.C."/>
            <person name="Dutilh B.E."/>
            <person name="Sinninghe Damste J.S."/>
        </authorList>
    </citation>
    <scope>NUCLEOTIDE SEQUENCE [LARGE SCALE GENOMIC DNA]</scope>
    <source>
        <strain evidence="18">NIOZ-UU47</strain>
    </source>
</reference>
<dbReference type="EC" id="6.3.2.4" evidence="4 13"/>
<dbReference type="InterPro" id="IPR013815">
    <property type="entry name" value="ATP_grasp_subdomain_1"/>
</dbReference>
<feature type="domain" description="ATP-grasp" evidence="17">
    <location>
        <begin position="104"/>
        <end position="306"/>
    </location>
</feature>
<keyword evidence="10 13" id="KW-0573">Peptidoglycan synthesis</keyword>
<dbReference type="Pfam" id="PF01820">
    <property type="entry name" value="Dala_Dala_lig_N"/>
    <property type="match status" value="1"/>
</dbReference>
<keyword evidence="6 13" id="KW-0436">Ligase</keyword>
<feature type="binding site" evidence="15">
    <location>
        <position position="273"/>
    </location>
    <ligand>
        <name>Mg(2+)</name>
        <dbReference type="ChEBI" id="CHEBI:18420"/>
        <label>2</label>
    </ligand>
</feature>
<evidence type="ECO:0000256" key="11">
    <source>
        <dbReference type="ARBA" id="ARBA00023316"/>
    </source>
</evidence>
<keyword evidence="15" id="KW-0460">Magnesium</keyword>
<feature type="active site" evidence="14">
    <location>
        <position position="284"/>
    </location>
</feature>
<evidence type="ECO:0000256" key="16">
    <source>
        <dbReference type="PROSITE-ProRule" id="PRU00409"/>
    </source>
</evidence>
<keyword evidence="8 16" id="KW-0067">ATP-binding</keyword>
<dbReference type="GO" id="GO:0005524">
    <property type="term" value="F:ATP binding"/>
    <property type="evidence" value="ECO:0007669"/>
    <property type="project" value="UniProtKB-UniRule"/>
</dbReference>
<dbReference type="GO" id="GO:0009252">
    <property type="term" value="P:peptidoglycan biosynthetic process"/>
    <property type="evidence" value="ECO:0007669"/>
    <property type="project" value="UniProtKB-UniRule"/>
</dbReference>
<evidence type="ECO:0000259" key="17">
    <source>
        <dbReference type="PROSITE" id="PS50975"/>
    </source>
</evidence>
<accession>A0A8J6TFX7</accession>
<evidence type="ECO:0000256" key="5">
    <source>
        <dbReference type="ARBA" id="ARBA00022490"/>
    </source>
</evidence>
<dbReference type="Gene3D" id="3.30.470.20">
    <property type="entry name" value="ATP-grasp fold, B domain"/>
    <property type="match status" value="1"/>
</dbReference>
<comment type="function">
    <text evidence="13">Cell wall formation.</text>
</comment>
<evidence type="ECO:0000256" key="2">
    <source>
        <dbReference type="ARBA" id="ARBA00004496"/>
    </source>
</evidence>
<dbReference type="InterPro" id="IPR011127">
    <property type="entry name" value="Dala_Dala_lig_N"/>
</dbReference>
<dbReference type="PANTHER" id="PTHR23132:SF23">
    <property type="entry name" value="D-ALANINE--D-ALANINE LIGASE B"/>
    <property type="match status" value="1"/>
</dbReference>
<comment type="pathway">
    <text evidence="13">Cell wall biogenesis; peptidoglycan biosynthesis.</text>
</comment>
<dbReference type="InterPro" id="IPR011095">
    <property type="entry name" value="Dala_Dala_lig_C"/>
</dbReference>
<dbReference type="GO" id="GO:0046872">
    <property type="term" value="F:metal ion binding"/>
    <property type="evidence" value="ECO:0007669"/>
    <property type="project" value="UniProtKB-KW"/>
</dbReference>
<dbReference type="PROSITE" id="PS50975">
    <property type="entry name" value="ATP_GRASP"/>
    <property type="match status" value="1"/>
</dbReference>
<sequence length="316" mass="33927">MNKKLQLALIAGGKSGERDVSLAGAKGVLAALDREKYDIHQYDPAVDLERLARDAEKLDVAFILLHGPLGEDGSMQGFLDLLGLPYQGAGVLGSALAMDKNLAKILYRLAGLPVAGWLMATPGDIARPGDLSGKLGFPLVVKPVAQGSSLGMSIVYGDKELAAALEKAFSFDDTVMVEQYVKGREITVGVLGNDALTALPLVEIITGKEHPFFDYTAKYTPGATVEICPADFPDDIRMRAQDYGLQAHKALKLKGYSRTDMIVAEDGGITVIETNTIPGMTPTSLLPQAAKEYGLSFSQLLDRLIELTLEKKQLYS</sequence>
<dbReference type="GO" id="GO:0005737">
    <property type="term" value="C:cytoplasm"/>
    <property type="evidence" value="ECO:0007669"/>
    <property type="project" value="UniProtKB-SubCell"/>
</dbReference>
<organism evidence="18 19">
    <name type="scientific">Candidatus Desulfobia pelagia</name>
    <dbReference type="NCBI Taxonomy" id="2841692"/>
    <lineage>
        <taxon>Bacteria</taxon>
        <taxon>Pseudomonadati</taxon>
        <taxon>Thermodesulfobacteriota</taxon>
        <taxon>Desulfobulbia</taxon>
        <taxon>Desulfobulbales</taxon>
        <taxon>Desulfobulbaceae</taxon>
        <taxon>Candidatus Desulfobia</taxon>
    </lineage>
</organism>
<evidence type="ECO:0000313" key="19">
    <source>
        <dbReference type="Proteomes" id="UP000614424"/>
    </source>
</evidence>
<feature type="active site" evidence="14">
    <location>
        <position position="148"/>
    </location>
</feature>